<keyword evidence="3" id="KW-1133">Transmembrane helix</keyword>
<dbReference type="InterPro" id="IPR029033">
    <property type="entry name" value="His_PPase_superfam"/>
</dbReference>
<dbReference type="Gene3D" id="3.40.50.1240">
    <property type="entry name" value="Phosphoglycerate mutase-like"/>
    <property type="match status" value="1"/>
</dbReference>
<feature type="transmembrane region" description="Helical" evidence="3">
    <location>
        <begin position="481"/>
        <end position="508"/>
    </location>
</feature>
<evidence type="ECO:0000313" key="6">
    <source>
        <dbReference type="Proteomes" id="UP000310066"/>
    </source>
</evidence>
<keyword evidence="3" id="KW-0812">Transmembrane</keyword>
<evidence type="ECO:0000256" key="1">
    <source>
        <dbReference type="ARBA" id="ARBA00005375"/>
    </source>
</evidence>
<dbReference type="EMBL" id="NAJP01000089">
    <property type="protein sequence ID" value="TKA32644.1"/>
    <property type="molecule type" value="Genomic_DNA"/>
</dbReference>
<evidence type="ECO:0000256" key="3">
    <source>
        <dbReference type="SAM" id="Phobius"/>
    </source>
</evidence>
<comment type="caution">
    <text evidence="5">The sequence shown here is derived from an EMBL/GenBank/DDBJ whole genome shotgun (WGS) entry which is preliminary data.</text>
</comment>
<comment type="similarity">
    <text evidence="1">Belongs to the histidine acid phosphatase family.</text>
</comment>
<dbReference type="STRING" id="329885.A0A4U0UBN3"/>
<dbReference type="InterPro" id="IPR050645">
    <property type="entry name" value="Histidine_acid_phosphatase"/>
</dbReference>
<feature type="chain" id="PRO_5020548048" description="Histidine acid phosphatase" evidence="4">
    <location>
        <begin position="22"/>
        <end position="609"/>
    </location>
</feature>
<accession>A0A4U0UBN3</accession>
<feature type="signal peptide" evidence="4">
    <location>
        <begin position="1"/>
        <end position="21"/>
    </location>
</feature>
<keyword evidence="4" id="KW-0732">Signal</keyword>
<feature type="region of interest" description="Disordered" evidence="2">
    <location>
        <begin position="544"/>
        <end position="609"/>
    </location>
</feature>
<dbReference type="PANTHER" id="PTHR11567">
    <property type="entry name" value="ACID PHOSPHATASE-RELATED"/>
    <property type="match status" value="1"/>
</dbReference>
<evidence type="ECO:0000313" key="5">
    <source>
        <dbReference type="EMBL" id="TKA32644.1"/>
    </source>
</evidence>
<keyword evidence="3" id="KW-0472">Membrane</keyword>
<evidence type="ECO:0000256" key="2">
    <source>
        <dbReference type="SAM" id="MobiDB-lite"/>
    </source>
</evidence>
<dbReference type="OrthoDB" id="258392at2759"/>
<protein>
    <recommendedName>
        <fullName evidence="7">Histidine acid phosphatase</fullName>
    </recommendedName>
</protein>
<reference evidence="5 6" key="1">
    <citation type="submission" date="2017-03" db="EMBL/GenBank/DDBJ databases">
        <title>Genomes of endolithic fungi from Antarctica.</title>
        <authorList>
            <person name="Coleine C."/>
            <person name="Masonjones S."/>
            <person name="Stajich J.E."/>
        </authorList>
    </citation>
    <scope>NUCLEOTIDE SEQUENCE [LARGE SCALE GENOMIC DNA]</scope>
    <source>
        <strain evidence="5 6">CCFEE 5311</strain>
    </source>
</reference>
<evidence type="ECO:0008006" key="7">
    <source>
        <dbReference type="Google" id="ProtNLM"/>
    </source>
</evidence>
<dbReference type="AlphaFoldDB" id="A0A4U0UBN3"/>
<dbReference type="GO" id="GO:0016791">
    <property type="term" value="F:phosphatase activity"/>
    <property type="evidence" value="ECO:0007669"/>
    <property type="project" value="TreeGrafter"/>
</dbReference>
<dbReference type="PANTHER" id="PTHR11567:SF127">
    <property type="entry name" value="HISTIDINE ACID PHOSPHATASE"/>
    <property type="match status" value="1"/>
</dbReference>
<sequence length="609" mass="65342">MAVSLPTLVATLLLTPAAVSAAQYTVWASVIFSRTGERTPEVLGYIPTTLTSYGAQEVYSSGAFFRDRYISSTADADVLTSAPLYGLSANDVDSMQLYVAALDEQYCVASAQAFVQGLYPPVILNGSAASILDPTSVLANGTYVESPLKGYQYTQMHAAGALDPDFPYLGGSLDCPAFNDAAALYAGTPAFTATESISRQIYQDVGAQTLTGVLDQTAWDYYNAYAIYDYINYQNAHNKTVAMLLANNANMNTSYPVLDMLRWYADEQQYAQLGNLTAENNYTGKSQPLPDGLTGSISTIAGNLLAAKMMAQLQVAVETGGAYYKLSLLFGDFEPLMSLFALTGLPAVNPNFYGLPDFGSTAVFEVFSYTNNSMNMGFPSSDQLYVRFYFRNGTGTANDASGNFQSYSLFGRGPSQVDMSWNDFQTAMYGIMLGDIGTWCTQCGAGNIFCAAWNSSDTATGTPSGSTLSTTRNHKHGLKPAAAGAIGAVVTLVVAGLLFAALMLLGGLRFHRVEKHKKHDMGGFKGSQKLASDRDLTIPKGGAVVGASIERDPESPVSAIGHERVGSWELKQEHLERPNIAEAEHARHPSFEEDGGDPFQDPVRAAERV</sequence>
<feature type="compositionally biased region" description="Basic and acidic residues" evidence="2">
    <location>
        <begin position="561"/>
        <end position="591"/>
    </location>
</feature>
<name>A0A4U0UBN3_9PEZI</name>
<organism evidence="5 6">
    <name type="scientific">Friedmanniomyces endolithicus</name>
    <dbReference type="NCBI Taxonomy" id="329885"/>
    <lineage>
        <taxon>Eukaryota</taxon>
        <taxon>Fungi</taxon>
        <taxon>Dikarya</taxon>
        <taxon>Ascomycota</taxon>
        <taxon>Pezizomycotina</taxon>
        <taxon>Dothideomycetes</taxon>
        <taxon>Dothideomycetidae</taxon>
        <taxon>Mycosphaerellales</taxon>
        <taxon>Teratosphaeriaceae</taxon>
        <taxon>Friedmanniomyces</taxon>
    </lineage>
</organism>
<dbReference type="Pfam" id="PF00328">
    <property type="entry name" value="His_Phos_2"/>
    <property type="match status" value="1"/>
</dbReference>
<evidence type="ECO:0000256" key="4">
    <source>
        <dbReference type="SAM" id="SignalP"/>
    </source>
</evidence>
<gene>
    <name evidence="5" type="ORF">B0A54_15448</name>
</gene>
<proteinExistence type="inferred from homology"/>
<dbReference type="SUPFAM" id="SSF53254">
    <property type="entry name" value="Phosphoglycerate mutase-like"/>
    <property type="match status" value="1"/>
</dbReference>
<dbReference type="InterPro" id="IPR000560">
    <property type="entry name" value="His_Pase_clade-2"/>
</dbReference>
<dbReference type="Proteomes" id="UP000310066">
    <property type="component" value="Unassembled WGS sequence"/>
</dbReference>